<organism evidence="1 2">
    <name type="scientific">Pleurodeles waltl</name>
    <name type="common">Iberian ribbed newt</name>
    <dbReference type="NCBI Taxonomy" id="8319"/>
    <lineage>
        <taxon>Eukaryota</taxon>
        <taxon>Metazoa</taxon>
        <taxon>Chordata</taxon>
        <taxon>Craniata</taxon>
        <taxon>Vertebrata</taxon>
        <taxon>Euteleostomi</taxon>
        <taxon>Amphibia</taxon>
        <taxon>Batrachia</taxon>
        <taxon>Caudata</taxon>
        <taxon>Salamandroidea</taxon>
        <taxon>Salamandridae</taxon>
        <taxon>Pleurodelinae</taxon>
        <taxon>Pleurodeles</taxon>
    </lineage>
</organism>
<dbReference type="Proteomes" id="UP001066276">
    <property type="component" value="Chromosome 1_1"/>
</dbReference>
<gene>
    <name evidence="1" type="ORF">NDU88_006550</name>
</gene>
<sequence length="230" mass="24818">MEPNKVVMALKVLQDEGREDLIKEGVLEEAWVGFKRPKRRSAGGVSAAVAACSSPKLGKKFKSKSVQGRKVSSSPELVVTDLSVPQGSPVLSRGRRGVSLPRRQGSSLLRRAYAGGRGVPLKPAVVRAGRMGARQKGARARLHSRPQAQSPLERGVERGLGNYEERKLAGASKMAPPTDLVRSMPASIGIEAGKPVRVLVPGVQVSKEVIIVSDEDEEGRRTLEVYWIQN</sequence>
<name>A0AAV7X4E6_PLEWA</name>
<protein>
    <submittedName>
        <fullName evidence="1">Uncharacterized protein</fullName>
    </submittedName>
</protein>
<keyword evidence="2" id="KW-1185">Reference proteome</keyword>
<evidence type="ECO:0000313" key="2">
    <source>
        <dbReference type="Proteomes" id="UP001066276"/>
    </source>
</evidence>
<proteinExistence type="predicted"/>
<dbReference type="AlphaFoldDB" id="A0AAV7X4E6"/>
<accession>A0AAV7X4E6</accession>
<evidence type="ECO:0000313" key="1">
    <source>
        <dbReference type="EMBL" id="KAJ1218979.1"/>
    </source>
</evidence>
<dbReference type="EMBL" id="JANPWB010000001">
    <property type="protein sequence ID" value="KAJ1218979.1"/>
    <property type="molecule type" value="Genomic_DNA"/>
</dbReference>
<reference evidence="1" key="1">
    <citation type="journal article" date="2022" name="bioRxiv">
        <title>Sequencing and chromosome-scale assembly of the giantPleurodeles waltlgenome.</title>
        <authorList>
            <person name="Brown T."/>
            <person name="Elewa A."/>
            <person name="Iarovenko S."/>
            <person name="Subramanian E."/>
            <person name="Araus A.J."/>
            <person name="Petzold A."/>
            <person name="Susuki M."/>
            <person name="Suzuki K.-i.T."/>
            <person name="Hayashi T."/>
            <person name="Toyoda A."/>
            <person name="Oliveira C."/>
            <person name="Osipova E."/>
            <person name="Leigh N.D."/>
            <person name="Simon A."/>
            <person name="Yun M.H."/>
        </authorList>
    </citation>
    <scope>NUCLEOTIDE SEQUENCE</scope>
    <source>
        <strain evidence="1">20211129_DDA</strain>
        <tissue evidence="1">Liver</tissue>
    </source>
</reference>
<comment type="caution">
    <text evidence="1">The sequence shown here is derived from an EMBL/GenBank/DDBJ whole genome shotgun (WGS) entry which is preliminary data.</text>
</comment>